<dbReference type="AlphaFoldDB" id="A0A9Q8TZR2"/>
<dbReference type="GO" id="GO:0050821">
    <property type="term" value="P:protein stabilization"/>
    <property type="evidence" value="ECO:0007669"/>
    <property type="project" value="InterPro"/>
</dbReference>
<evidence type="ECO:0000256" key="2">
    <source>
        <dbReference type="ARBA" id="ARBA00022737"/>
    </source>
</evidence>
<keyword evidence="6 7" id="KW-0413">Isomerase</keyword>
<dbReference type="PROSITE" id="PS50198">
    <property type="entry name" value="PPIC_PPIASE_2"/>
    <property type="match status" value="2"/>
</dbReference>
<dbReference type="GO" id="GO:0006457">
    <property type="term" value="P:protein folding"/>
    <property type="evidence" value="ECO:0007669"/>
    <property type="project" value="UniProtKB-UniRule"/>
</dbReference>
<dbReference type="GO" id="GO:0043165">
    <property type="term" value="P:Gram-negative-bacterium-type cell outer membrane assembly"/>
    <property type="evidence" value="ECO:0007669"/>
    <property type="project" value="InterPro"/>
</dbReference>
<comment type="domain">
    <text evidence="7">The PPIase activity resides only in the second parvulin domain. The N-terminal region and the C-terminal tail are necessary and sufficient for the chaperone activity of SurA. The PPIase activity is dispensable for SurA to function as a chaperone. The N-terminal region and the C-terminal tail are also required for porin recognition.</text>
</comment>
<dbReference type="EMBL" id="CP097966">
    <property type="protein sequence ID" value="URQ63252.1"/>
    <property type="molecule type" value="Genomic_DNA"/>
</dbReference>
<comment type="function">
    <text evidence="7">Chaperone involved in the correct folding and assembly of outer membrane proteins. Recognizes specific patterns of aromatic residues and the orientation of their side chains, which are found more frequently in integral outer membrane proteins. May act in both early periplasmic and late outer membrane-associated steps of protein maturation.</text>
</comment>
<dbReference type="InterPro" id="IPR027304">
    <property type="entry name" value="Trigger_fact/SurA_dom_sf"/>
</dbReference>
<evidence type="ECO:0000256" key="3">
    <source>
        <dbReference type="ARBA" id="ARBA00022764"/>
    </source>
</evidence>
<dbReference type="EC" id="5.2.1.8" evidence="7"/>
<feature type="domain" description="PpiC" evidence="8">
    <location>
        <begin position="269"/>
        <end position="368"/>
    </location>
</feature>
<feature type="domain" description="PpiC" evidence="8">
    <location>
        <begin position="168"/>
        <end position="260"/>
    </location>
</feature>
<dbReference type="PANTHER" id="PTHR47637">
    <property type="entry name" value="CHAPERONE SURA"/>
    <property type="match status" value="1"/>
</dbReference>
<organism evidence="9 10">
    <name type="scientific">SAR86 cluster bacterium</name>
    <dbReference type="NCBI Taxonomy" id="2030880"/>
    <lineage>
        <taxon>Bacteria</taxon>
        <taxon>Pseudomonadati</taxon>
        <taxon>Pseudomonadota</taxon>
        <taxon>Gammaproteobacteria</taxon>
        <taxon>SAR86 cluster</taxon>
    </lineage>
</organism>
<keyword evidence="3 7" id="KW-0574">Periplasm</keyword>
<name>A0A9Q8TZR2_9GAMM</name>
<dbReference type="InterPro" id="IPR015391">
    <property type="entry name" value="SurA_N"/>
</dbReference>
<dbReference type="InterPro" id="IPR023058">
    <property type="entry name" value="PPIase_PpiC_CS"/>
</dbReference>
<evidence type="ECO:0000256" key="6">
    <source>
        <dbReference type="ARBA" id="ARBA00023235"/>
    </source>
</evidence>
<comment type="catalytic activity">
    <reaction evidence="7">
        <text>[protein]-peptidylproline (omega=180) = [protein]-peptidylproline (omega=0)</text>
        <dbReference type="Rhea" id="RHEA:16237"/>
        <dbReference type="Rhea" id="RHEA-COMP:10747"/>
        <dbReference type="Rhea" id="RHEA-COMP:10748"/>
        <dbReference type="ChEBI" id="CHEBI:83833"/>
        <dbReference type="ChEBI" id="CHEBI:83834"/>
        <dbReference type="EC" id="5.2.1.8"/>
    </reaction>
</comment>
<sequence length="414" mass="47342">MDYLIKLIFVLLLSAGAYSQTVDRIAVIVNDGVVLESDIQLKIKNFKKEAAISGARVPSEEDLRNEIVEALIIEELQLQIADKAGIKISDEELNVTVRRVAQQNDLTIEEFIQSIEDEGDSYELVRDEIKRSLKINRVQQGRVQNRISITQEELVNFLNTEEAKTQLGPELNVRQILIRTNSQKNIDNVYNEVVESVDSGKNFIELSENFSEDQNKGDLGWRKITGFPELFQSTLEKLKIGEVSEVIKSGAGSHILYLNDKRGPAVSFEKEWEVRHILLIPNRVRPDDESEELMISIRERLLAGEDFDQLAAEYSDDPGSKQEGGKLGWAGEGKYTEAFEEVMMRSNLNEVSLPFRSDFGWHILEVTGTRIEDKTNERIADQAFNYLYSRKFEEELESDLQELRAEAFIEIKDY</sequence>
<evidence type="ECO:0000313" key="10">
    <source>
        <dbReference type="Proteomes" id="UP001056381"/>
    </source>
</evidence>
<evidence type="ECO:0000259" key="8">
    <source>
        <dbReference type="PROSITE" id="PS50198"/>
    </source>
</evidence>
<evidence type="ECO:0000256" key="5">
    <source>
        <dbReference type="ARBA" id="ARBA00023186"/>
    </source>
</evidence>
<gene>
    <name evidence="7" type="primary">surA</name>
    <name evidence="9" type="ORF">M9B40_00355</name>
</gene>
<dbReference type="GO" id="GO:0042277">
    <property type="term" value="F:peptide binding"/>
    <property type="evidence" value="ECO:0007669"/>
    <property type="project" value="InterPro"/>
</dbReference>
<evidence type="ECO:0000256" key="1">
    <source>
        <dbReference type="ARBA" id="ARBA00022729"/>
    </source>
</evidence>
<evidence type="ECO:0000313" key="9">
    <source>
        <dbReference type="EMBL" id="URQ63252.1"/>
    </source>
</evidence>
<dbReference type="InterPro" id="IPR046357">
    <property type="entry name" value="PPIase_dom_sf"/>
</dbReference>
<dbReference type="InterPro" id="IPR000297">
    <property type="entry name" value="PPIase_PpiC"/>
</dbReference>
<dbReference type="Gene3D" id="3.10.50.40">
    <property type="match status" value="2"/>
</dbReference>
<comment type="subcellular location">
    <subcellularLocation>
        <location evidence="7">Periplasm</location>
    </subcellularLocation>
    <text evidence="7">Is capable of associating with the outer membrane.</text>
</comment>
<accession>A0A9Q8TZR2</accession>
<dbReference type="Gene3D" id="1.10.4030.10">
    <property type="entry name" value="Porin chaperone SurA, peptide-binding domain"/>
    <property type="match status" value="1"/>
</dbReference>
<dbReference type="Proteomes" id="UP001056381">
    <property type="component" value="Chromosome"/>
</dbReference>
<keyword evidence="1 7" id="KW-0732">Signal</keyword>
<dbReference type="SUPFAM" id="SSF54534">
    <property type="entry name" value="FKBP-like"/>
    <property type="match status" value="2"/>
</dbReference>
<keyword evidence="5 7" id="KW-0143">Chaperone</keyword>
<dbReference type="GO" id="GO:0003755">
    <property type="term" value="F:peptidyl-prolyl cis-trans isomerase activity"/>
    <property type="evidence" value="ECO:0007669"/>
    <property type="project" value="UniProtKB-UniRule"/>
</dbReference>
<evidence type="ECO:0000256" key="4">
    <source>
        <dbReference type="ARBA" id="ARBA00023110"/>
    </source>
</evidence>
<protein>
    <recommendedName>
        <fullName evidence="7">Chaperone SurA</fullName>
    </recommendedName>
    <alternativeName>
        <fullName evidence="7">Peptidyl-prolyl cis-trans isomerase SurA</fullName>
        <shortName evidence="7">PPIase SurA</shortName>
        <ecNumber evidence="7">5.2.1.8</ecNumber>
    </alternativeName>
    <alternativeName>
        <fullName evidence="7">Rotamase SurA</fullName>
    </alternativeName>
</protein>
<dbReference type="PANTHER" id="PTHR47637:SF1">
    <property type="entry name" value="CHAPERONE SURA"/>
    <property type="match status" value="1"/>
</dbReference>
<dbReference type="InterPro" id="IPR023034">
    <property type="entry name" value="PPIase_SurA"/>
</dbReference>
<keyword evidence="4 7" id="KW-0697">Rotamase</keyword>
<dbReference type="GO" id="GO:0051082">
    <property type="term" value="F:unfolded protein binding"/>
    <property type="evidence" value="ECO:0007669"/>
    <property type="project" value="UniProtKB-UniRule"/>
</dbReference>
<dbReference type="HAMAP" id="MF_01183">
    <property type="entry name" value="Chaperone_SurA"/>
    <property type="match status" value="1"/>
</dbReference>
<evidence type="ECO:0000256" key="7">
    <source>
        <dbReference type="HAMAP-Rule" id="MF_01183"/>
    </source>
</evidence>
<reference evidence="9" key="1">
    <citation type="submission" date="2022-05" db="EMBL/GenBank/DDBJ databases">
        <title>Single-amplified genomics reveal most streamlined microbe among free-living bacteria.</title>
        <authorList>
            <person name="Roda-Garcia J."/>
            <person name="Haro-Moreno J.M."/>
            <person name="Rodriguez-Valera F."/>
            <person name="Almagro-Moreno S."/>
            <person name="Lopez-Perez M."/>
        </authorList>
    </citation>
    <scope>NUCLEOTIDE SEQUENCE</scope>
    <source>
        <strain evidence="9">TMED112-D2-2</strain>
    </source>
</reference>
<dbReference type="PROSITE" id="PS01096">
    <property type="entry name" value="PPIC_PPIASE_1"/>
    <property type="match status" value="1"/>
</dbReference>
<dbReference type="InterPro" id="IPR050280">
    <property type="entry name" value="OMP_Chaperone_SurA"/>
</dbReference>
<dbReference type="Pfam" id="PF09312">
    <property type="entry name" value="SurA_N"/>
    <property type="match status" value="1"/>
</dbReference>
<proteinExistence type="inferred from homology"/>
<keyword evidence="2 7" id="KW-0677">Repeat</keyword>
<dbReference type="GO" id="GO:0030288">
    <property type="term" value="C:outer membrane-bounded periplasmic space"/>
    <property type="evidence" value="ECO:0007669"/>
    <property type="project" value="InterPro"/>
</dbReference>
<dbReference type="SUPFAM" id="SSF109998">
    <property type="entry name" value="Triger factor/SurA peptide-binding domain-like"/>
    <property type="match status" value="1"/>
</dbReference>
<dbReference type="Pfam" id="PF00639">
    <property type="entry name" value="Rotamase"/>
    <property type="match status" value="2"/>
</dbReference>
<keyword evidence="10" id="KW-1185">Reference proteome</keyword>